<reference evidence="10 11" key="1">
    <citation type="submission" date="2019-12" db="EMBL/GenBank/DDBJ databases">
        <authorList>
            <person name="Li J."/>
        </authorList>
    </citation>
    <scope>NUCLEOTIDE SEQUENCE [LARGE SCALE GENOMIC DNA]</scope>
    <source>
        <strain evidence="10 11">HL2-2</strain>
    </source>
</reference>
<feature type="domain" description="Cytochrome c" evidence="9">
    <location>
        <begin position="33"/>
        <end position="131"/>
    </location>
</feature>
<dbReference type="SUPFAM" id="SSF48695">
    <property type="entry name" value="Multiheme cytochromes"/>
    <property type="match status" value="1"/>
</dbReference>
<name>A0A6L6UA89_9FLAO</name>
<proteinExistence type="predicted"/>
<comment type="caution">
    <text evidence="10">The sequence shown here is derived from an EMBL/GenBank/DDBJ whole genome shotgun (WGS) entry which is preliminary data.</text>
</comment>
<feature type="chain" id="PRO_5026913837" evidence="8">
    <location>
        <begin position="31"/>
        <end position="428"/>
    </location>
</feature>
<dbReference type="PANTHER" id="PTHR39425">
    <property type="entry name" value="LIPOPROTEIN CYTOCHROME C"/>
    <property type="match status" value="1"/>
</dbReference>
<keyword evidence="5 6" id="KW-0408">Iron</keyword>
<evidence type="ECO:0000256" key="1">
    <source>
        <dbReference type="ARBA" id="ARBA00022448"/>
    </source>
</evidence>
<evidence type="ECO:0000256" key="8">
    <source>
        <dbReference type="SAM" id="SignalP"/>
    </source>
</evidence>
<dbReference type="GO" id="GO:0009055">
    <property type="term" value="F:electron transfer activity"/>
    <property type="evidence" value="ECO:0007669"/>
    <property type="project" value="InterPro"/>
</dbReference>
<dbReference type="EMBL" id="WOWS01000005">
    <property type="protein sequence ID" value="MUU79261.1"/>
    <property type="molecule type" value="Genomic_DNA"/>
</dbReference>
<dbReference type="InterPro" id="IPR036909">
    <property type="entry name" value="Cyt_c-like_dom_sf"/>
</dbReference>
<keyword evidence="2 6" id="KW-0349">Heme</keyword>
<dbReference type="RefSeq" id="WP_157364521.1">
    <property type="nucleotide sequence ID" value="NZ_WOWS01000005.1"/>
</dbReference>
<dbReference type="AlphaFoldDB" id="A0A6L6UA89"/>
<dbReference type="InterPro" id="IPR009056">
    <property type="entry name" value="Cyt_c-like_dom"/>
</dbReference>
<keyword evidence="4" id="KW-0249">Electron transport</keyword>
<gene>
    <name evidence="10" type="ORF">GN138_12460</name>
</gene>
<evidence type="ECO:0000259" key="9">
    <source>
        <dbReference type="PROSITE" id="PS51007"/>
    </source>
</evidence>
<keyword evidence="1" id="KW-0813">Transport</keyword>
<evidence type="ECO:0000256" key="3">
    <source>
        <dbReference type="ARBA" id="ARBA00022723"/>
    </source>
</evidence>
<accession>A0A6L6UA89</accession>
<feature type="transmembrane region" description="Helical" evidence="7">
    <location>
        <begin position="207"/>
        <end position="228"/>
    </location>
</feature>
<dbReference type="PROSITE" id="PS51007">
    <property type="entry name" value="CYTC"/>
    <property type="match status" value="1"/>
</dbReference>
<dbReference type="GO" id="GO:0020037">
    <property type="term" value="F:heme binding"/>
    <property type="evidence" value="ECO:0007669"/>
    <property type="project" value="InterPro"/>
</dbReference>
<keyword evidence="7" id="KW-1133">Transmembrane helix</keyword>
<dbReference type="Pfam" id="PF00034">
    <property type="entry name" value="Cytochrom_C"/>
    <property type="match status" value="1"/>
</dbReference>
<evidence type="ECO:0000256" key="7">
    <source>
        <dbReference type="SAM" id="Phobius"/>
    </source>
</evidence>
<feature type="transmembrane region" description="Helical" evidence="7">
    <location>
        <begin position="155"/>
        <end position="174"/>
    </location>
</feature>
<dbReference type="InterPro" id="IPR036280">
    <property type="entry name" value="Multihaem_cyt_sf"/>
</dbReference>
<evidence type="ECO:0000256" key="6">
    <source>
        <dbReference type="PROSITE-ProRule" id="PRU00433"/>
    </source>
</evidence>
<evidence type="ECO:0000256" key="4">
    <source>
        <dbReference type="ARBA" id="ARBA00022982"/>
    </source>
</evidence>
<evidence type="ECO:0000256" key="2">
    <source>
        <dbReference type="ARBA" id="ARBA00022617"/>
    </source>
</evidence>
<sequence length="428" mass="47171">MKQVIYCGLTSKIYSLCIVLLLTFSTSLIAQEGDPVNGKSLFNSNCAACHKLDKPMTGPALRNVESRLADEQGLDREWLAAWIRNSSALIKSGDAYANKVYNEYNGVAMTAFPQLSDTDISDILAYTAAPAPAPVVVEKTGGEVAGEQSGISNNLILGALALLFALLAMALVLVNRTLNRFAEAKGIEVVSENKRTPLWKAFVQNQFLVLVTAILFLLSSGYFVYGYLMQVGVDQGYEPVQPIHYSHRIHAGDNGIDCKYCHSSARVSKTSGIPSLNVCMNCHKSISEVAPETLAEGEEFGVNYNNEIQKLYDAVGWDGTAYTGDSQPVKWIRIHNLPDFAYFNHSQHVTVGGIECQTCHGPVEEMEIMYQHAPLTMGWCINCHRETNVKVKDNEYYTKIHEELSKKYGVEQLTAAQMGGLECGKCHY</sequence>
<keyword evidence="8" id="KW-0732">Signal</keyword>
<evidence type="ECO:0000313" key="10">
    <source>
        <dbReference type="EMBL" id="MUU79261.1"/>
    </source>
</evidence>
<dbReference type="Proteomes" id="UP000478208">
    <property type="component" value="Unassembled WGS sequence"/>
</dbReference>
<dbReference type="SUPFAM" id="SSF46626">
    <property type="entry name" value="Cytochrome c"/>
    <property type="match status" value="1"/>
</dbReference>
<keyword evidence="7" id="KW-0812">Transmembrane</keyword>
<dbReference type="Pfam" id="PF02085">
    <property type="entry name" value="Cytochrom_CIII"/>
    <property type="match status" value="1"/>
</dbReference>
<keyword evidence="11" id="KW-1185">Reference proteome</keyword>
<dbReference type="PANTHER" id="PTHR39425:SF1">
    <property type="entry name" value="CYTOCHROME C7-LIKE DOMAIN-CONTAINING PROTEIN"/>
    <property type="match status" value="1"/>
</dbReference>
<dbReference type="Gene3D" id="1.10.760.10">
    <property type="entry name" value="Cytochrome c-like domain"/>
    <property type="match status" value="1"/>
</dbReference>
<dbReference type="CDD" id="cd08168">
    <property type="entry name" value="Cytochrom_C3"/>
    <property type="match status" value="1"/>
</dbReference>
<protein>
    <submittedName>
        <fullName evidence="10">C-type cytochrome</fullName>
    </submittedName>
</protein>
<organism evidence="10 11">
    <name type="scientific">Winogradskyella endarachnes</name>
    <dbReference type="NCBI Taxonomy" id="2681965"/>
    <lineage>
        <taxon>Bacteria</taxon>
        <taxon>Pseudomonadati</taxon>
        <taxon>Bacteroidota</taxon>
        <taxon>Flavobacteriia</taxon>
        <taxon>Flavobacteriales</taxon>
        <taxon>Flavobacteriaceae</taxon>
        <taxon>Winogradskyella</taxon>
    </lineage>
</organism>
<dbReference type="Gene3D" id="3.90.10.10">
    <property type="entry name" value="Cytochrome C3"/>
    <property type="match status" value="2"/>
</dbReference>
<keyword evidence="7" id="KW-0472">Membrane</keyword>
<evidence type="ECO:0000313" key="11">
    <source>
        <dbReference type="Proteomes" id="UP000478208"/>
    </source>
</evidence>
<dbReference type="GO" id="GO:0046872">
    <property type="term" value="F:metal ion binding"/>
    <property type="evidence" value="ECO:0007669"/>
    <property type="project" value="UniProtKB-KW"/>
</dbReference>
<keyword evidence="3 6" id="KW-0479">Metal-binding</keyword>
<feature type="signal peptide" evidence="8">
    <location>
        <begin position="1"/>
        <end position="30"/>
    </location>
</feature>
<dbReference type="InterPro" id="IPR020942">
    <property type="entry name" value="Cyt_c_III_dom"/>
</dbReference>
<evidence type="ECO:0000256" key="5">
    <source>
        <dbReference type="ARBA" id="ARBA00023004"/>
    </source>
</evidence>